<feature type="compositionally biased region" description="Polar residues" evidence="1">
    <location>
        <begin position="1"/>
        <end position="11"/>
    </location>
</feature>
<gene>
    <name evidence="2" type="ORF">CGI_10012983</name>
</gene>
<dbReference type="AlphaFoldDB" id="K1R2R2"/>
<feature type="region of interest" description="Disordered" evidence="1">
    <location>
        <begin position="1"/>
        <end position="63"/>
    </location>
</feature>
<dbReference type="HOGENOM" id="CLU_1215793_0_0_1"/>
<feature type="compositionally biased region" description="Basic and acidic residues" evidence="1">
    <location>
        <begin position="113"/>
        <end position="124"/>
    </location>
</feature>
<feature type="region of interest" description="Disordered" evidence="1">
    <location>
        <begin position="97"/>
        <end position="124"/>
    </location>
</feature>
<accession>K1R2R2</accession>
<sequence length="228" mass="25710">MKTSLRRSVSCNYRYDPVAASDTDDSVIDDRQEPTPKKRPRTQRAVSDPGVNNPETNDSPPTTQMAEHNEIQLIRHDDSPQVLHFYTLSIFFTKNQDSTNNTQSKTSIQDSFRGGEHGTEVDDTTRNCTKMHNDAELEYTGNYCHLSKKLECVKCNGTSCDDLPPCNNSTVRPCRESFDSQMMNCTNPGTLHFLPWEDAGNSSGKYWIIRHRVFCGGFFGIKGLGTDK</sequence>
<protein>
    <submittedName>
        <fullName evidence="2">Uncharacterized protein</fullName>
    </submittedName>
</protein>
<feature type="compositionally biased region" description="Polar residues" evidence="1">
    <location>
        <begin position="53"/>
        <end position="63"/>
    </location>
</feature>
<dbReference type="InParanoid" id="K1R2R2"/>
<evidence type="ECO:0000313" key="2">
    <source>
        <dbReference type="EMBL" id="EKC28061.1"/>
    </source>
</evidence>
<reference evidence="2" key="1">
    <citation type="journal article" date="2012" name="Nature">
        <title>The oyster genome reveals stress adaptation and complexity of shell formation.</title>
        <authorList>
            <person name="Zhang G."/>
            <person name="Fang X."/>
            <person name="Guo X."/>
            <person name="Li L."/>
            <person name="Luo R."/>
            <person name="Xu F."/>
            <person name="Yang P."/>
            <person name="Zhang L."/>
            <person name="Wang X."/>
            <person name="Qi H."/>
            <person name="Xiong Z."/>
            <person name="Que H."/>
            <person name="Xie Y."/>
            <person name="Holland P.W."/>
            <person name="Paps J."/>
            <person name="Zhu Y."/>
            <person name="Wu F."/>
            <person name="Chen Y."/>
            <person name="Wang J."/>
            <person name="Peng C."/>
            <person name="Meng J."/>
            <person name="Yang L."/>
            <person name="Liu J."/>
            <person name="Wen B."/>
            <person name="Zhang N."/>
            <person name="Huang Z."/>
            <person name="Zhu Q."/>
            <person name="Feng Y."/>
            <person name="Mount A."/>
            <person name="Hedgecock D."/>
            <person name="Xu Z."/>
            <person name="Liu Y."/>
            <person name="Domazet-Loso T."/>
            <person name="Du Y."/>
            <person name="Sun X."/>
            <person name="Zhang S."/>
            <person name="Liu B."/>
            <person name="Cheng P."/>
            <person name="Jiang X."/>
            <person name="Li J."/>
            <person name="Fan D."/>
            <person name="Wang W."/>
            <person name="Fu W."/>
            <person name="Wang T."/>
            <person name="Wang B."/>
            <person name="Zhang J."/>
            <person name="Peng Z."/>
            <person name="Li Y."/>
            <person name="Li N."/>
            <person name="Wang J."/>
            <person name="Chen M."/>
            <person name="He Y."/>
            <person name="Tan F."/>
            <person name="Song X."/>
            <person name="Zheng Q."/>
            <person name="Huang R."/>
            <person name="Yang H."/>
            <person name="Du X."/>
            <person name="Chen L."/>
            <person name="Yang M."/>
            <person name="Gaffney P.M."/>
            <person name="Wang S."/>
            <person name="Luo L."/>
            <person name="She Z."/>
            <person name="Ming Y."/>
            <person name="Huang W."/>
            <person name="Zhang S."/>
            <person name="Huang B."/>
            <person name="Zhang Y."/>
            <person name="Qu T."/>
            <person name="Ni P."/>
            <person name="Miao G."/>
            <person name="Wang J."/>
            <person name="Wang Q."/>
            <person name="Steinberg C.E."/>
            <person name="Wang H."/>
            <person name="Li N."/>
            <person name="Qian L."/>
            <person name="Zhang G."/>
            <person name="Li Y."/>
            <person name="Yang H."/>
            <person name="Liu X."/>
            <person name="Wang J."/>
            <person name="Yin Y."/>
            <person name="Wang J."/>
        </authorList>
    </citation>
    <scope>NUCLEOTIDE SEQUENCE [LARGE SCALE GENOMIC DNA]</scope>
    <source>
        <strain evidence="2">05x7-T-G4-1.051#20</strain>
    </source>
</reference>
<feature type="compositionally biased region" description="Polar residues" evidence="1">
    <location>
        <begin position="97"/>
        <end position="110"/>
    </location>
</feature>
<dbReference type="EMBL" id="JH818482">
    <property type="protein sequence ID" value="EKC28061.1"/>
    <property type="molecule type" value="Genomic_DNA"/>
</dbReference>
<organism evidence="2">
    <name type="scientific">Magallana gigas</name>
    <name type="common">Pacific oyster</name>
    <name type="synonym">Crassostrea gigas</name>
    <dbReference type="NCBI Taxonomy" id="29159"/>
    <lineage>
        <taxon>Eukaryota</taxon>
        <taxon>Metazoa</taxon>
        <taxon>Spiralia</taxon>
        <taxon>Lophotrochozoa</taxon>
        <taxon>Mollusca</taxon>
        <taxon>Bivalvia</taxon>
        <taxon>Autobranchia</taxon>
        <taxon>Pteriomorphia</taxon>
        <taxon>Ostreida</taxon>
        <taxon>Ostreoidea</taxon>
        <taxon>Ostreidae</taxon>
        <taxon>Magallana</taxon>
    </lineage>
</organism>
<proteinExistence type="predicted"/>
<evidence type="ECO:0000256" key="1">
    <source>
        <dbReference type="SAM" id="MobiDB-lite"/>
    </source>
</evidence>
<name>K1R2R2_MAGGI</name>